<reference evidence="4" key="1">
    <citation type="submission" date="2016-10" db="EMBL/GenBank/DDBJ databases">
        <authorList>
            <person name="Varghese N."/>
            <person name="Submissions S."/>
        </authorList>
    </citation>
    <scope>NUCLEOTIDE SEQUENCE [LARGE SCALE GENOMIC DNA]</scope>
    <source>
        <strain evidence="4">DSM 22082</strain>
    </source>
</reference>
<evidence type="ECO:0000313" key="5">
    <source>
        <dbReference type="Proteomes" id="UP000199700"/>
    </source>
</evidence>
<feature type="region of interest" description="Disordered" evidence="2">
    <location>
        <begin position="1"/>
        <end position="27"/>
    </location>
</feature>
<evidence type="ECO:0000259" key="3">
    <source>
        <dbReference type="Pfam" id="PF08327"/>
    </source>
</evidence>
<organism evidence="4 5">
    <name type="scientific">Brevibacterium sandarakinum</name>
    <dbReference type="NCBI Taxonomy" id="629680"/>
    <lineage>
        <taxon>Bacteria</taxon>
        <taxon>Bacillati</taxon>
        <taxon>Actinomycetota</taxon>
        <taxon>Actinomycetes</taxon>
        <taxon>Micrococcales</taxon>
        <taxon>Brevibacteriaceae</taxon>
        <taxon>Brevibacterium</taxon>
    </lineage>
</organism>
<comment type="similarity">
    <text evidence="1">Belongs to the AHA1 family.</text>
</comment>
<evidence type="ECO:0000256" key="1">
    <source>
        <dbReference type="ARBA" id="ARBA00006817"/>
    </source>
</evidence>
<sequence length="167" mass="18487">MNPNTMSANSTPSTTDATPSTDEPGFTIVRDFPASRERVWDAWTNPDVLARWYHPEGLHTPRDSVRVDLREGGIYAYTMIVDDTGEEFATGGRYRHVESPRRLDFTWGNQGDEDSSPLVSLELEELDASTTRMTFTLTGLPSDSGAVDSVFDGWTSAFNVFEAEIAG</sequence>
<feature type="compositionally biased region" description="Low complexity" evidence="2">
    <location>
        <begin position="7"/>
        <end position="22"/>
    </location>
</feature>
<dbReference type="InterPro" id="IPR023393">
    <property type="entry name" value="START-like_dom_sf"/>
</dbReference>
<dbReference type="SUPFAM" id="SSF55961">
    <property type="entry name" value="Bet v1-like"/>
    <property type="match status" value="1"/>
</dbReference>
<proteinExistence type="inferred from homology"/>
<accession>A0A1H1MTL9</accession>
<dbReference type="RefSeq" id="WP_231939003.1">
    <property type="nucleotide sequence ID" value="NZ_LT629739.1"/>
</dbReference>
<evidence type="ECO:0000256" key="2">
    <source>
        <dbReference type="SAM" id="MobiDB-lite"/>
    </source>
</evidence>
<dbReference type="Gene3D" id="3.30.530.20">
    <property type="match status" value="1"/>
</dbReference>
<gene>
    <name evidence="4" type="ORF">SAMN04489751_0754</name>
</gene>
<protein>
    <submittedName>
        <fullName evidence="4">Uncharacterized conserved protein YndB, AHSA1/START domain</fullName>
    </submittedName>
</protein>
<dbReference type="EMBL" id="LT629739">
    <property type="protein sequence ID" value="SDR90036.1"/>
    <property type="molecule type" value="Genomic_DNA"/>
</dbReference>
<name>A0A1H1MTL9_BRESA</name>
<dbReference type="Proteomes" id="UP000199700">
    <property type="component" value="Chromosome"/>
</dbReference>
<dbReference type="AlphaFoldDB" id="A0A1H1MTL9"/>
<dbReference type="InterPro" id="IPR013538">
    <property type="entry name" value="ASHA1/2-like_C"/>
</dbReference>
<evidence type="ECO:0000313" key="4">
    <source>
        <dbReference type="EMBL" id="SDR90036.1"/>
    </source>
</evidence>
<dbReference type="CDD" id="cd07814">
    <property type="entry name" value="SRPBCC_CalC_Aha1-like"/>
    <property type="match status" value="1"/>
</dbReference>
<dbReference type="Pfam" id="PF08327">
    <property type="entry name" value="AHSA1"/>
    <property type="match status" value="1"/>
</dbReference>
<dbReference type="STRING" id="629680.SAMN04489751_0754"/>
<keyword evidence="5" id="KW-1185">Reference proteome</keyword>
<feature type="domain" description="Activator of Hsp90 ATPase homologue 1/2-like C-terminal" evidence="3">
    <location>
        <begin position="34"/>
        <end position="163"/>
    </location>
</feature>